<protein>
    <submittedName>
        <fullName evidence="1">Uncharacterized protein</fullName>
    </submittedName>
</protein>
<accession>A0AA88WHG9</accession>
<dbReference type="Pfam" id="PF06830">
    <property type="entry name" value="Root_cap"/>
    <property type="match status" value="1"/>
</dbReference>
<evidence type="ECO:0000313" key="2">
    <source>
        <dbReference type="Proteomes" id="UP001188597"/>
    </source>
</evidence>
<keyword evidence="2" id="KW-1185">Reference proteome</keyword>
<dbReference type="PANTHER" id="PTHR31656">
    <property type="entry name" value="ROOT CAP DOMAIN-CONTAINING PROTEIN"/>
    <property type="match status" value="1"/>
</dbReference>
<gene>
    <name evidence="1" type="ORF">RJ639_045819</name>
</gene>
<proteinExistence type="predicted"/>
<reference evidence="1" key="1">
    <citation type="submission" date="2022-12" db="EMBL/GenBank/DDBJ databases">
        <title>Draft genome assemblies for two species of Escallonia (Escalloniales).</title>
        <authorList>
            <person name="Chanderbali A."/>
            <person name="Dervinis C."/>
            <person name="Anghel I."/>
            <person name="Soltis D."/>
            <person name="Soltis P."/>
            <person name="Zapata F."/>
        </authorList>
    </citation>
    <scope>NUCLEOTIDE SEQUENCE</scope>
    <source>
        <strain evidence="1">UCBG64.0493</strain>
        <tissue evidence="1">Leaf</tissue>
    </source>
</reference>
<dbReference type="EMBL" id="JAVXUP010000709">
    <property type="protein sequence ID" value="KAK3022490.1"/>
    <property type="molecule type" value="Genomic_DNA"/>
</dbReference>
<sequence length="90" mass="9964">MNIPNNSEILLFYGKRAAGNGCDFTFRFSNLSDRVEGVLGKTYRPDYISPVKRGVPMPMTGGEDKYQTPSLNSPVCKACRFQRQAGIATL</sequence>
<dbReference type="Proteomes" id="UP001188597">
    <property type="component" value="Unassembled WGS sequence"/>
</dbReference>
<name>A0AA88WHG9_9ASTE</name>
<organism evidence="1 2">
    <name type="scientific">Escallonia herrerae</name>
    <dbReference type="NCBI Taxonomy" id="1293975"/>
    <lineage>
        <taxon>Eukaryota</taxon>
        <taxon>Viridiplantae</taxon>
        <taxon>Streptophyta</taxon>
        <taxon>Embryophyta</taxon>
        <taxon>Tracheophyta</taxon>
        <taxon>Spermatophyta</taxon>
        <taxon>Magnoliopsida</taxon>
        <taxon>eudicotyledons</taxon>
        <taxon>Gunneridae</taxon>
        <taxon>Pentapetalae</taxon>
        <taxon>asterids</taxon>
        <taxon>campanulids</taxon>
        <taxon>Escalloniales</taxon>
        <taxon>Escalloniaceae</taxon>
        <taxon>Escallonia</taxon>
    </lineage>
</organism>
<evidence type="ECO:0000313" key="1">
    <source>
        <dbReference type="EMBL" id="KAK3022490.1"/>
    </source>
</evidence>
<dbReference type="AlphaFoldDB" id="A0AA88WHG9"/>
<dbReference type="InterPro" id="IPR009646">
    <property type="entry name" value="Root_cap"/>
</dbReference>
<comment type="caution">
    <text evidence="1">The sequence shown here is derived from an EMBL/GenBank/DDBJ whole genome shotgun (WGS) entry which is preliminary data.</text>
</comment>